<sequence>MGNKVKLFGIIALVTIIGLLIFACDNGSTGSGDPRPESPESMTTKSALQYFYDENVKAGWNLGNTLDAVNVPSAASETAWGNPAATQALINGVKAQGFDIVRIGCTWIGHVGGAPNYTISEARLARVAEVVNMVHNAGMKAIINIHHDGNYTQPPNTWGFLKFAEVGRGQANETQVKAQLAAMWTQIANYFKNYGDYLIFETMNEVHSGDWGSGSSNADINRLFDWNQTALNAIRATGGNNATRFVAVPGLGSTEPGTVITAHNQGKLLPNDGTNGTNKLIVSVHFYAPWQYTVADVTGQGGEGRNTITTAELNNIDTEAGHIKSTFIDNGIAVYYGEWGAPTNVRSSMSATIKSTHTDYIGRVAKAARANGIIPIIWDDGGDFKMLERSNGVPKTGLWKDVRDAYINAINTTTPPVITPPVVTPPADLDWGSGSIAGTWTWQEPYGDDANDGTSSIAVFEIEGKRTYSGNITNTYQYGFAGWTVTPDASTLPYLKAASSISFMVSGADKMYRLQIKTTNVTDYSEYQARFDTTTSGTGKLVTIPMSSFVSPGWGQSNSAAFNKNLAIELNFQATVAESGTGVFSLTIWDLKLNE</sequence>
<keyword evidence="4" id="KW-0119">Carbohydrate metabolism</keyword>
<proteinExistence type="inferred from homology"/>
<dbReference type="Pfam" id="PF08547">
    <property type="entry name" value="CIA30"/>
    <property type="match status" value="1"/>
</dbReference>
<keyword evidence="2 7" id="KW-0378">Hydrolase</keyword>
<dbReference type="InterPro" id="IPR017853">
    <property type="entry name" value="GH"/>
</dbReference>
<evidence type="ECO:0000256" key="7">
    <source>
        <dbReference type="RuleBase" id="RU361153"/>
    </source>
</evidence>
<evidence type="ECO:0000256" key="4">
    <source>
        <dbReference type="ARBA" id="ARBA00023277"/>
    </source>
</evidence>
<evidence type="ECO:0000259" key="9">
    <source>
        <dbReference type="Pfam" id="PF08547"/>
    </source>
</evidence>
<evidence type="ECO:0000256" key="3">
    <source>
        <dbReference type="ARBA" id="ARBA00023001"/>
    </source>
</evidence>
<evidence type="ECO:0000256" key="1">
    <source>
        <dbReference type="ARBA" id="ARBA00005641"/>
    </source>
</evidence>
<keyword evidence="6" id="KW-0624">Polysaccharide degradation</keyword>
<evidence type="ECO:0000256" key="6">
    <source>
        <dbReference type="ARBA" id="ARBA00023326"/>
    </source>
</evidence>
<evidence type="ECO:0000259" key="8">
    <source>
        <dbReference type="Pfam" id="PF00150"/>
    </source>
</evidence>
<feature type="domain" description="NADH:ubiquinone oxidoreductase intermediate-associated protein 30" evidence="9">
    <location>
        <begin position="448"/>
        <end position="588"/>
    </location>
</feature>
<dbReference type="GO" id="GO:0030245">
    <property type="term" value="P:cellulose catabolic process"/>
    <property type="evidence" value="ECO:0007669"/>
    <property type="project" value="UniProtKB-KW"/>
</dbReference>
<dbReference type="AlphaFoldDB" id="A0A806JYP1"/>
<reference evidence="10" key="1">
    <citation type="submission" date="2012-03" db="EMBL/GenBank/DDBJ databases">
        <title>Functional metagenomics reveals considerable lignocellulase gene clusters in the gut microbiome of a wood-feeding higher termite.</title>
        <authorList>
            <person name="Liu N."/>
        </authorList>
    </citation>
    <scope>NUCLEOTIDE SEQUENCE</scope>
</reference>
<dbReference type="InterPro" id="IPR013857">
    <property type="entry name" value="NADH-UbQ_OxRdtase-assoc_prot30"/>
</dbReference>
<feature type="domain" description="Glycoside hydrolase family 5" evidence="8">
    <location>
        <begin position="72"/>
        <end position="379"/>
    </location>
</feature>
<evidence type="ECO:0000256" key="5">
    <source>
        <dbReference type="ARBA" id="ARBA00023295"/>
    </source>
</evidence>
<dbReference type="SUPFAM" id="SSF49785">
    <property type="entry name" value="Galactose-binding domain-like"/>
    <property type="match status" value="1"/>
</dbReference>
<dbReference type="GO" id="GO:0009986">
    <property type="term" value="C:cell surface"/>
    <property type="evidence" value="ECO:0007669"/>
    <property type="project" value="TreeGrafter"/>
</dbReference>
<dbReference type="InterPro" id="IPR001547">
    <property type="entry name" value="Glyco_hydro_5"/>
</dbReference>
<dbReference type="Pfam" id="PF00150">
    <property type="entry name" value="Cellulase"/>
    <property type="match status" value="1"/>
</dbReference>
<dbReference type="PANTHER" id="PTHR31297:SF41">
    <property type="entry name" value="ENDOGLUCANASE, PUTATIVE (AFU_ORTHOLOGUE AFUA_5G01830)-RELATED"/>
    <property type="match status" value="1"/>
</dbReference>
<protein>
    <submittedName>
        <fullName evidence="10">Glycoside hydrolase family 5</fullName>
    </submittedName>
</protein>
<dbReference type="SUPFAM" id="SSF51445">
    <property type="entry name" value="(Trans)glycosidases"/>
    <property type="match status" value="1"/>
</dbReference>
<keyword evidence="3" id="KW-0136">Cellulose degradation</keyword>
<organism evidence="10">
    <name type="scientific">uncultured bacterium contig00024</name>
    <dbReference type="NCBI Taxonomy" id="1181513"/>
    <lineage>
        <taxon>Bacteria</taxon>
        <taxon>environmental samples</taxon>
    </lineage>
</organism>
<dbReference type="GO" id="GO:0008422">
    <property type="term" value="F:beta-glucosidase activity"/>
    <property type="evidence" value="ECO:0007669"/>
    <property type="project" value="TreeGrafter"/>
</dbReference>
<keyword evidence="5 7" id="KW-0326">Glycosidase</keyword>
<dbReference type="InterPro" id="IPR050386">
    <property type="entry name" value="Glycosyl_hydrolase_5"/>
</dbReference>
<evidence type="ECO:0000256" key="2">
    <source>
        <dbReference type="ARBA" id="ARBA00022801"/>
    </source>
</evidence>
<dbReference type="PANTHER" id="PTHR31297">
    <property type="entry name" value="GLUCAN ENDO-1,6-BETA-GLUCOSIDASE B"/>
    <property type="match status" value="1"/>
</dbReference>
<dbReference type="GO" id="GO:0005576">
    <property type="term" value="C:extracellular region"/>
    <property type="evidence" value="ECO:0007669"/>
    <property type="project" value="TreeGrafter"/>
</dbReference>
<dbReference type="PROSITE" id="PS51257">
    <property type="entry name" value="PROKAR_LIPOPROTEIN"/>
    <property type="match status" value="1"/>
</dbReference>
<dbReference type="PROSITE" id="PS00659">
    <property type="entry name" value="GLYCOSYL_HYDROL_F5"/>
    <property type="match status" value="1"/>
</dbReference>
<dbReference type="InterPro" id="IPR008979">
    <property type="entry name" value="Galactose-bd-like_sf"/>
</dbReference>
<accession>A0A806JYP1</accession>
<dbReference type="Gene3D" id="3.20.20.80">
    <property type="entry name" value="Glycosidases"/>
    <property type="match status" value="1"/>
</dbReference>
<name>A0A806JYP1_9BACT</name>
<dbReference type="EMBL" id="JQ844181">
    <property type="protein sequence ID" value="AGS52077.1"/>
    <property type="molecule type" value="Genomic_DNA"/>
</dbReference>
<comment type="similarity">
    <text evidence="1 7">Belongs to the glycosyl hydrolase 5 (cellulase A) family.</text>
</comment>
<dbReference type="InterPro" id="IPR018087">
    <property type="entry name" value="Glyco_hydro_5_CS"/>
</dbReference>
<evidence type="ECO:0000313" key="10">
    <source>
        <dbReference type="EMBL" id="AGS52077.1"/>
    </source>
</evidence>